<dbReference type="InterPro" id="IPR015882">
    <property type="entry name" value="HEX_bac_N"/>
</dbReference>
<dbReference type="SUPFAM" id="SSF81296">
    <property type="entry name" value="E set domains"/>
    <property type="match status" value="1"/>
</dbReference>
<dbReference type="AlphaFoldDB" id="A0A1I6R7Z5"/>
<feature type="domain" description="Glycoside hydrolase family 20 catalytic" evidence="7">
    <location>
        <begin position="304"/>
        <end position="715"/>
    </location>
</feature>
<evidence type="ECO:0000256" key="2">
    <source>
        <dbReference type="ARBA" id="ARBA00006285"/>
    </source>
</evidence>
<accession>A0A1I6R7Z5</accession>
<gene>
    <name evidence="10" type="ORF">SAMN05660206_103183</name>
</gene>
<evidence type="ECO:0000256" key="6">
    <source>
        <dbReference type="PIRSR" id="PIRSR625705-1"/>
    </source>
</evidence>
<dbReference type="GO" id="GO:0030203">
    <property type="term" value="P:glycosaminoglycan metabolic process"/>
    <property type="evidence" value="ECO:0007669"/>
    <property type="project" value="TreeGrafter"/>
</dbReference>
<dbReference type="SUPFAM" id="SSF55545">
    <property type="entry name" value="beta-N-acetylhexosaminidase-like domain"/>
    <property type="match status" value="1"/>
</dbReference>
<dbReference type="PRINTS" id="PR00738">
    <property type="entry name" value="GLHYDRLASE20"/>
</dbReference>
<evidence type="ECO:0000256" key="4">
    <source>
        <dbReference type="ARBA" id="ARBA00022801"/>
    </source>
</evidence>
<keyword evidence="5" id="KW-0326">Glycosidase</keyword>
<dbReference type="InterPro" id="IPR025705">
    <property type="entry name" value="Beta_hexosaminidase_sua/sub"/>
</dbReference>
<dbReference type="InterPro" id="IPR004867">
    <property type="entry name" value="CHB_C_dom"/>
</dbReference>
<dbReference type="Gene3D" id="2.60.40.290">
    <property type="match status" value="1"/>
</dbReference>
<dbReference type="Gene3D" id="2.60.40.10">
    <property type="entry name" value="Immunoglobulins"/>
    <property type="match status" value="1"/>
</dbReference>
<dbReference type="InterPro" id="IPR029018">
    <property type="entry name" value="Hex-like_dom2"/>
</dbReference>
<dbReference type="PANTHER" id="PTHR22600">
    <property type="entry name" value="BETA-HEXOSAMINIDASE"/>
    <property type="match status" value="1"/>
</dbReference>
<dbReference type="Gene3D" id="3.20.20.80">
    <property type="entry name" value="Glycosidases"/>
    <property type="match status" value="1"/>
</dbReference>
<dbReference type="InterPro" id="IPR013783">
    <property type="entry name" value="Ig-like_fold"/>
</dbReference>
<evidence type="ECO:0000259" key="8">
    <source>
        <dbReference type="Pfam" id="PF02838"/>
    </source>
</evidence>
<dbReference type="STRING" id="683125.SAMN05660206_103183"/>
<dbReference type="InterPro" id="IPR012291">
    <property type="entry name" value="CBM2_carb-bd_dom_sf"/>
</dbReference>
<dbReference type="Pfam" id="PF00728">
    <property type="entry name" value="Glyco_hydro_20"/>
    <property type="match status" value="1"/>
</dbReference>
<keyword evidence="4" id="KW-0378">Hydrolase</keyword>
<dbReference type="Gene3D" id="3.30.379.10">
    <property type="entry name" value="Chitobiase/beta-hexosaminidase domain 2-like"/>
    <property type="match status" value="1"/>
</dbReference>
<feature type="domain" description="Chitobiase C-terminal" evidence="9">
    <location>
        <begin position="746"/>
        <end position="820"/>
    </location>
</feature>
<evidence type="ECO:0000313" key="10">
    <source>
        <dbReference type="EMBL" id="SFS60831.1"/>
    </source>
</evidence>
<dbReference type="Proteomes" id="UP000198785">
    <property type="component" value="Unassembled WGS sequence"/>
</dbReference>
<dbReference type="InterPro" id="IPR017853">
    <property type="entry name" value="GH"/>
</dbReference>
<evidence type="ECO:0000259" key="7">
    <source>
        <dbReference type="Pfam" id="PF00728"/>
    </source>
</evidence>
<dbReference type="RefSeq" id="WP_170852598.1">
    <property type="nucleotide sequence ID" value="NZ_FOZZ01000003.1"/>
</dbReference>
<comment type="catalytic activity">
    <reaction evidence="1">
        <text>Hydrolysis of terminal non-reducing N-acetyl-D-hexosamine residues in N-acetyl-beta-D-hexosaminides.</text>
        <dbReference type="EC" id="3.2.1.52"/>
    </reaction>
</comment>
<dbReference type="GO" id="GO:0005975">
    <property type="term" value="P:carbohydrate metabolic process"/>
    <property type="evidence" value="ECO:0007669"/>
    <property type="project" value="InterPro"/>
</dbReference>
<feature type="domain" description="Beta-hexosaminidase bacterial type N-terminal" evidence="8">
    <location>
        <begin position="180"/>
        <end position="301"/>
    </location>
</feature>
<evidence type="ECO:0000256" key="3">
    <source>
        <dbReference type="ARBA" id="ARBA00012663"/>
    </source>
</evidence>
<reference evidence="10 11" key="1">
    <citation type="submission" date="2016-10" db="EMBL/GenBank/DDBJ databases">
        <authorList>
            <person name="de Groot N.N."/>
        </authorList>
    </citation>
    <scope>NUCLEOTIDE SEQUENCE [LARGE SCALE GENOMIC DNA]</scope>
    <source>
        <strain evidence="10 11">DSM 22789</strain>
    </source>
</reference>
<dbReference type="Pfam" id="PF02838">
    <property type="entry name" value="Glyco_hydro_20b"/>
    <property type="match status" value="1"/>
</dbReference>
<evidence type="ECO:0000256" key="1">
    <source>
        <dbReference type="ARBA" id="ARBA00001231"/>
    </source>
</evidence>
<protein>
    <recommendedName>
        <fullName evidence="3">beta-N-acetylhexosaminidase</fullName>
        <ecNumber evidence="3">3.2.1.52</ecNumber>
    </recommendedName>
</protein>
<dbReference type="PANTHER" id="PTHR22600:SF57">
    <property type="entry name" value="BETA-N-ACETYLHEXOSAMINIDASE"/>
    <property type="match status" value="1"/>
</dbReference>
<dbReference type="InterPro" id="IPR015883">
    <property type="entry name" value="Glyco_hydro_20_cat"/>
</dbReference>
<dbReference type="GO" id="GO:0030247">
    <property type="term" value="F:polysaccharide binding"/>
    <property type="evidence" value="ECO:0007669"/>
    <property type="project" value="InterPro"/>
</dbReference>
<dbReference type="Pfam" id="PF03174">
    <property type="entry name" value="CHB_HEX_C"/>
    <property type="match status" value="1"/>
</dbReference>
<dbReference type="EMBL" id="FOZZ01000003">
    <property type="protein sequence ID" value="SFS60831.1"/>
    <property type="molecule type" value="Genomic_DNA"/>
</dbReference>
<feature type="active site" description="Proton donor" evidence="6">
    <location>
        <position position="506"/>
    </location>
</feature>
<name>A0A1I6R7Z5_9SPHI</name>
<dbReference type="GO" id="GO:0004563">
    <property type="term" value="F:beta-N-acetylhexosaminidase activity"/>
    <property type="evidence" value="ECO:0007669"/>
    <property type="project" value="UniProtKB-EC"/>
</dbReference>
<evidence type="ECO:0000259" key="9">
    <source>
        <dbReference type="Pfam" id="PF03174"/>
    </source>
</evidence>
<dbReference type="SUPFAM" id="SSF51445">
    <property type="entry name" value="(Trans)glycosidases"/>
    <property type="match status" value="1"/>
</dbReference>
<dbReference type="InterPro" id="IPR014756">
    <property type="entry name" value="Ig_E-set"/>
</dbReference>
<dbReference type="EC" id="3.2.1.52" evidence="3"/>
<evidence type="ECO:0000313" key="11">
    <source>
        <dbReference type="Proteomes" id="UP000198785"/>
    </source>
</evidence>
<dbReference type="CDD" id="cd02847">
    <property type="entry name" value="E_set_Chitobiase_C"/>
    <property type="match status" value="1"/>
</dbReference>
<dbReference type="GO" id="GO:0016020">
    <property type="term" value="C:membrane"/>
    <property type="evidence" value="ECO:0007669"/>
    <property type="project" value="TreeGrafter"/>
</dbReference>
<sequence length="827" mass="94018">MKKTHLILSLASFMLVGLTLPGIAQDYSRDLSLHWRKTADYNGRDNLDLHLVLKNNSEQQLELKDMDLWFNAIFPILERDEKTYSIKDETGNLFKTAFKEGLFIPAKDSLVMTYTSKYALVNQSTVPNGFYLQHRQNTERYYPIELHVEPLKLGVTEENHFWAALYDKNVNRQVPVSPQRVLPRPLSMDVSDGEYVLNGASSYWVDPIFAEEMPHLQKIAEELSGVQFYEGDEKKAAIRVIHLEGQPNEGYILCVDKDGITVEASTGTGVFYAIQTLRSLLNPEDFRSSAIRLPYTRIQDAPRYAYRGFMMDIARNFKDKQTILRYLDMLSRYKLNTFHLHFSDDEGWRIEMPSLPELTEIGARRTPLYRDAKGIQPAYGSGGVRTDAQYLSKADFIEILQYAKARHITIVPEIETPGHARASIKAMDVRYQRFIEEGNRAKAEEFMLRDLDDKSVYSSVQYFTDNVMNVALPSVYTFLGVVIDDIKAMYAEAGVELKKISMGGDEVPNGVWEKSPKIQDLMKSEGMKSVYDVWPYYVAKVNALAKEKGLQMAGWEEFGMVNRGKGMVVNDALSGGKMQLDVWNNLIGGGQEDLAYRLANAGYETVYISANNNYFDMAWDTNFAEPGLKWASYADLYQSFLFLPEAFFANIEHTVNGAKFGKERFADKVRLTEEGKKNLVGVKGGLWAETIVDSERMDYMVFPRLFALAQRAWSPKATYEDEQIFKIEDFNTDYSAFIQKVGLNELQKVEDGLNFRLPAVGVKKIDGKLHANVEFPGFAIHYTTDGNVPSKNSPQYSVPLELKQGQKVQFATVDALGRTSLVSTYQE</sequence>
<organism evidence="10 11">
    <name type="scientific">Sphingobacterium wenxiniae</name>
    <dbReference type="NCBI Taxonomy" id="683125"/>
    <lineage>
        <taxon>Bacteria</taxon>
        <taxon>Pseudomonadati</taxon>
        <taxon>Bacteroidota</taxon>
        <taxon>Sphingobacteriia</taxon>
        <taxon>Sphingobacteriales</taxon>
        <taxon>Sphingobacteriaceae</taxon>
        <taxon>Sphingobacterium</taxon>
    </lineage>
</organism>
<proteinExistence type="inferred from homology"/>
<comment type="similarity">
    <text evidence="2">Belongs to the glycosyl hydrolase 20 family.</text>
</comment>
<keyword evidence="11" id="KW-1185">Reference proteome</keyword>
<evidence type="ECO:0000256" key="5">
    <source>
        <dbReference type="ARBA" id="ARBA00023295"/>
    </source>
</evidence>